<accession>A0A1G2FY55</accession>
<evidence type="ECO:0008006" key="5">
    <source>
        <dbReference type="Google" id="ProtNLM"/>
    </source>
</evidence>
<dbReference type="Gene3D" id="3.40.50.2000">
    <property type="entry name" value="Glycogen Phosphorylase B"/>
    <property type="match status" value="2"/>
</dbReference>
<sequence length="384" mass="42822">MRKKILFISTKSVWGGAQKYVYDLATHLSKEAFHVTVAAGGRGPLKEKIETAGLRYIAVKNFERDVRILKEFSVFIELLKLCRNILPDIVHLNGSKAGVLGSIASTIACPKAKIIFTTHGLPYFEKRPKWQKLLIYLSLKLSALFQDTIIAISRLDYKNALRRHLIAPNKLVFIPISINPKDYHYLPKNEAKSALSAKISAKEATITNDAVVIGTIAEYTKNKGLTYLIDALASLNTTNYKLQAIVIGWGEEKKNLESKIKNAQLMNNIFLIENLENAHQYLKAFDIFILPSIKEGLPYTLLEAALAEVPIIATNVGGIPDIIEHNVSGIIVPPESSTHIAGAIETLINKKDLRETFIQHAKNAVLENFTFDKMLEKTLKVYAS</sequence>
<dbReference type="Proteomes" id="UP000176700">
    <property type="component" value="Unassembled WGS sequence"/>
</dbReference>
<dbReference type="GO" id="GO:0016757">
    <property type="term" value="F:glycosyltransferase activity"/>
    <property type="evidence" value="ECO:0007669"/>
    <property type="project" value="InterPro"/>
</dbReference>
<evidence type="ECO:0000313" key="3">
    <source>
        <dbReference type="EMBL" id="OGZ42747.1"/>
    </source>
</evidence>
<dbReference type="CDD" id="cd03808">
    <property type="entry name" value="GT4_CapM-like"/>
    <property type="match status" value="1"/>
</dbReference>
<dbReference type="InterPro" id="IPR028098">
    <property type="entry name" value="Glyco_trans_4-like_N"/>
</dbReference>
<reference evidence="3 4" key="1">
    <citation type="journal article" date="2016" name="Nat. Commun.">
        <title>Thousands of microbial genomes shed light on interconnected biogeochemical processes in an aquifer system.</title>
        <authorList>
            <person name="Anantharaman K."/>
            <person name="Brown C.T."/>
            <person name="Hug L.A."/>
            <person name="Sharon I."/>
            <person name="Castelle C.J."/>
            <person name="Probst A.J."/>
            <person name="Thomas B.C."/>
            <person name="Singh A."/>
            <person name="Wilkins M.J."/>
            <person name="Karaoz U."/>
            <person name="Brodie E.L."/>
            <person name="Williams K.H."/>
            <person name="Hubbard S.S."/>
            <person name="Banfield J.F."/>
        </authorList>
    </citation>
    <scope>NUCLEOTIDE SEQUENCE [LARGE SCALE GENOMIC DNA]</scope>
</reference>
<evidence type="ECO:0000259" key="2">
    <source>
        <dbReference type="Pfam" id="PF13439"/>
    </source>
</evidence>
<evidence type="ECO:0000259" key="1">
    <source>
        <dbReference type="Pfam" id="PF00534"/>
    </source>
</evidence>
<organism evidence="3 4">
    <name type="scientific">Candidatus Ryanbacteria bacterium RIFCSPHIGHO2_01_45_13</name>
    <dbReference type="NCBI Taxonomy" id="1802112"/>
    <lineage>
        <taxon>Bacteria</taxon>
        <taxon>Candidatus Ryaniibacteriota</taxon>
    </lineage>
</organism>
<evidence type="ECO:0000313" key="4">
    <source>
        <dbReference type="Proteomes" id="UP000176700"/>
    </source>
</evidence>
<dbReference type="AlphaFoldDB" id="A0A1G2FY55"/>
<feature type="domain" description="Glycosyl transferase family 1" evidence="1">
    <location>
        <begin position="204"/>
        <end position="363"/>
    </location>
</feature>
<gene>
    <name evidence="3" type="ORF">A2W41_03340</name>
</gene>
<dbReference type="Pfam" id="PF13439">
    <property type="entry name" value="Glyco_transf_4"/>
    <property type="match status" value="1"/>
</dbReference>
<dbReference type="EMBL" id="MHNI01000014">
    <property type="protein sequence ID" value="OGZ42747.1"/>
    <property type="molecule type" value="Genomic_DNA"/>
</dbReference>
<feature type="domain" description="Glycosyltransferase subfamily 4-like N-terminal" evidence="2">
    <location>
        <begin position="14"/>
        <end position="180"/>
    </location>
</feature>
<name>A0A1G2FY55_9BACT</name>
<dbReference type="InterPro" id="IPR001296">
    <property type="entry name" value="Glyco_trans_1"/>
</dbReference>
<dbReference type="PANTHER" id="PTHR12526">
    <property type="entry name" value="GLYCOSYLTRANSFERASE"/>
    <property type="match status" value="1"/>
</dbReference>
<proteinExistence type="predicted"/>
<dbReference type="Pfam" id="PF00534">
    <property type="entry name" value="Glycos_transf_1"/>
    <property type="match status" value="1"/>
</dbReference>
<dbReference type="PANTHER" id="PTHR12526:SF637">
    <property type="entry name" value="GLYCOSYLTRANSFERASE EPSF-RELATED"/>
    <property type="match status" value="1"/>
</dbReference>
<dbReference type="SUPFAM" id="SSF53756">
    <property type="entry name" value="UDP-Glycosyltransferase/glycogen phosphorylase"/>
    <property type="match status" value="1"/>
</dbReference>
<comment type="caution">
    <text evidence="3">The sequence shown here is derived from an EMBL/GenBank/DDBJ whole genome shotgun (WGS) entry which is preliminary data.</text>
</comment>
<protein>
    <recommendedName>
        <fullName evidence="5">Glycosyl transferase family 1</fullName>
    </recommendedName>
</protein>